<dbReference type="AlphaFoldDB" id="A0A5B7HYM6"/>
<sequence length="214" mass="25253">MALVDSRVATDEALMLYQVVASSLYRRLARQDHLQDTLKGLQQQQAQVISFSSILHVSFVFFQFFFIFLTFFQVFYPLCILHASFVSFRGFFFTYSCFFFYVSLGYPLPIVFYVSFFLYPFRFFQGFLVFLNHPSVILYLILLHLSFMALQFILRVFFIHILYITVTYPSLISLTYPLVILYVSPKYPSSICHLSLGYRFRFLQVSTFSPVTLH</sequence>
<dbReference type="Proteomes" id="UP000324222">
    <property type="component" value="Unassembled WGS sequence"/>
</dbReference>
<feature type="transmembrane region" description="Helical" evidence="1">
    <location>
        <begin position="136"/>
        <end position="154"/>
    </location>
</feature>
<dbReference type="OrthoDB" id="6372483at2759"/>
<dbReference type="EMBL" id="VSRR010046168">
    <property type="protein sequence ID" value="MPC77570.1"/>
    <property type="molecule type" value="Genomic_DNA"/>
</dbReference>
<feature type="transmembrane region" description="Helical" evidence="1">
    <location>
        <begin position="92"/>
        <end position="116"/>
    </location>
</feature>
<keyword evidence="3" id="KW-1185">Reference proteome</keyword>
<accession>A0A5B7HYM6</accession>
<reference evidence="2 3" key="1">
    <citation type="submission" date="2019-05" db="EMBL/GenBank/DDBJ databases">
        <title>Another draft genome of Portunus trituberculatus and its Hox gene families provides insights of decapod evolution.</title>
        <authorList>
            <person name="Jeong J.-H."/>
            <person name="Song I."/>
            <person name="Kim S."/>
            <person name="Choi T."/>
            <person name="Kim D."/>
            <person name="Ryu S."/>
            <person name="Kim W."/>
        </authorList>
    </citation>
    <scope>NUCLEOTIDE SEQUENCE [LARGE SCALE GENOMIC DNA]</scope>
    <source>
        <tissue evidence="2">Muscle</tissue>
    </source>
</reference>
<comment type="caution">
    <text evidence="2">The sequence shown here is derived from an EMBL/GenBank/DDBJ whole genome shotgun (WGS) entry which is preliminary data.</text>
</comment>
<proteinExistence type="predicted"/>
<evidence type="ECO:0000313" key="2">
    <source>
        <dbReference type="EMBL" id="MPC77570.1"/>
    </source>
</evidence>
<protein>
    <submittedName>
        <fullName evidence="2">Uncharacterized protein</fullName>
    </submittedName>
</protein>
<feature type="transmembrane region" description="Helical" evidence="1">
    <location>
        <begin position="161"/>
        <end position="183"/>
    </location>
</feature>
<keyword evidence="1" id="KW-1133">Transmembrane helix</keyword>
<organism evidence="2 3">
    <name type="scientific">Portunus trituberculatus</name>
    <name type="common">Swimming crab</name>
    <name type="synonym">Neptunus trituberculatus</name>
    <dbReference type="NCBI Taxonomy" id="210409"/>
    <lineage>
        <taxon>Eukaryota</taxon>
        <taxon>Metazoa</taxon>
        <taxon>Ecdysozoa</taxon>
        <taxon>Arthropoda</taxon>
        <taxon>Crustacea</taxon>
        <taxon>Multicrustacea</taxon>
        <taxon>Malacostraca</taxon>
        <taxon>Eumalacostraca</taxon>
        <taxon>Eucarida</taxon>
        <taxon>Decapoda</taxon>
        <taxon>Pleocyemata</taxon>
        <taxon>Brachyura</taxon>
        <taxon>Eubrachyura</taxon>
        <taxon>Portunoidea</taxon>
        <taxon>Portunidae</taxon>
        <taxon>Portuninae</taxon>
        <taxon>Portunus</taxon>
    </lineage>
</organism>
<name>A0A5B7HYM6_PORTR</name>
<evidence type="ECO:0000313" key="3">
    <source>
        <dbReference type="Proteomes" id="UP000324222"/>
    </source>
</evidence>
<gene>
    <name evidence="2" type="ORF">E2C01_072027</name>
</gene>
<keyword evidence="1" id="KW-0812">Transmembrane</keyword>
<evidence type="ECO:0000256" key="1">
    <source>
        <dbReference type="SAM" id="Phobius"/>
    </source>
</evidence>
<keyword evidence="1" id="KW-0472">Membrane</keyword>